<organism evidence="4 5">
    <name type="scientific">Rossellomorea vietnamensis</name>
    <dbReference type="NCBI Taxonomy" id="218284"/>
    <lineage>
        <taxon>Bacteria</taxon>
        <taxon>Bacillati</taxon>
        <taxon>Bacillota</taxon>
        <taxon>Bacilli</taxon>
        <taxon>Bacillales</taxon>
        <taxon>Bacillaceae</taxon>
        <taxon>Rossellomorea</taxon>
    </lineage>
</organism>
<keyword evidence="2" id="KW-1133">Transmembrane helix</keyword>
<evidence type="ECO:0000256" key="1">
    <source>
        <dbReference type="SAM" id="Coils"/>
    </source>
</evidence>
<feature type="coiled-coil region" evidence="1">
    <location>
        <begin position="566"/>
        <end position="600"/>
    </location>
</feature>
<keyword evidence="2" id="KW-0812">Transmembrane</keyword>
<dbReference type="PANTHER" id="PTHR41259:SF1">
    <property type="entry name" value="DOUBLE-STRAND BREAK REPAIR RAD50 ATPASE, PUTATIVE-RELATED"/>
    <property type="match status" value="1"/>
</dbReference>
<keyword evidence="2" id="KW-0472">Membrane</keyword>
<dbReference type="Gene3D" id="3.40.50.300">
    <property type="entry name" value="P-loop containing nucleotide triphosphate hydrolases"/>
    <property type="match status" value="2"/>
</dbReference>
<evidence type="ECO:0000313" key="4">
    <source>
        <dbReference type="EMBL" id="KPL61534.1"/>
    </source>
</evidence>
<evidence type="ECO:0000259" key="3">
    <source>
        <dbReference type="Pfam" id="PF13514"/>
    </source>
</evidence>
<dbReference type="EMBL" id="LIXZ01000001">
    <property type="protein sequence ID" value="KPL61534.1"/>
    <property type="molecule type" value="Genomic_DNA"/>
</dbReference>
<dbReference type="Proteomes" id="UP000050398">
    <property type="component" value="Unassembled WGS sequence"/>
</dbReference>
<dbReference type="AlphaFoldDB" id="A0A0P6WYU7"/>
<gene>
    <name evidence="4" type="ORF">AM506_02600</name>
</gene>
<dbReference type="OrthoDB" id="9764467at2"/>
<dbReference type="InterPro" id="IPR038734">
    <property type="entry name" value="YhaN_AAA"/>
</dbReference>
<name>A0A0P6WYU7_9BACI</name>
<dbReference type="SUPFAM" id="SSF52540">
    <property type="entry name" value="P-loop containing nucleoside triphosphate hydrolases"/>
    <property type="match status" value="2"/>
</dbReference>
<proteinExistence type="predicted"/>
<dbReference type="Pfam" id="PF13514">
    <property type="entry name" value="AAA_27"/>
    <property type="match status" value="1"/>
</dbReference>
<feature type="coiled-coil region" evidence="1">
    <location>
        <begin position="391"/>
        <end position="458"/>
    </location>
</feature>
<dbReference type="PATRIC" id="fig|218284.4.peg.551"/>
<dbReference type="RefSeq" id="WP_060670494.1">
    <property type="nucleotide sequence ID" value="NZ_LIXZ01000001.1"/>
</dbReference>
<sequence>MKLKELHIYGYGKLENKHYTLSDLQLFYGENEAGKSTIMSFIHSILFGFPTKQQSLLRYVPKSSTEYGGKILCQTEEQGVVSIERIKGKAAGDVTVQFEDGRVEGEETLQQLLGNMDRSTYQNIFSFNLDGLQNIQRLKKEELNQYLFTAGSTGTDLLLKLSQDWQKERELLFKKSGRKPKINVVLSQLKDLEKQVKEGKEKNDQYLPLIARRGSLESDISAMEREKELLSEKRENLISVNENWDTLVQFYDVENRLSVLNDLDFPPNGLERMNELKIEERQTSAYLETLKSKQKNLQEKLESDDLDLTLSEDIPYMEKLLSQQSSYLKWKEESSERSRELRMVQSKISDTIRELGLQIDMENIPSLNTSLMMSENIQQALDHQTKLLHEQESLDKLQEEEMEELQAIEKKCENLEKRLMEEDEYQELQRKVKALTGRHSTKEQMEWVNLQVKEAEENYSRKKASYSYQMLISGGALLIAMGFGLWGMFSGNWIMAGMCLLVMMAVGGTIFQSRENVRKETLTLQKLKARAKEIQPENTGTLDTAEQSLSEQMEFRNEWKQRVLSLEEQELKMQKLHERKEELEKAIVQGEGRIERLKRELYLPSDFHWKWLRDAFAKMKELVSSYEICTHLSDEVAYSGEKVKEFTEECRDWFHRHSLLFTTVEEALLQLKRMLQDLEKRQLVVESIAAELEPLSLDIEKHSIEVGKIRHDMHDLIHVTGCSGEMEFREKALKVQERNELWSQYRGMKTRLTKKTLDTFLEFPSLEESRRESSRVLQSIDELSKELSAQQKELASLSYEIKTLEEGKSYSTILQEFQSKKAEVAELAFEWSKYTLADVSLKRTMELYQKTKMPKVIELAEENFRELTEGHYQRIFLLDDEMIKVERKDGTIFHAIELSQGTKEQLFISIRFALIQSIGDKYPLPVLIDDGVVNFDLARTKAFLSLLRKVARDHQVLFFTCHPHIKQSFTDDEMIVLKRKESIRTS</sequence>
<feature type="transmembrane region" description="Helical" evidence="2">
    <location>
        <begin position="468"/>
        <end position="487"/>
    </location>
</feature>
<feature type="coiled-coil region" evidence="1">
    <location>
        <begin position="182"/>
        <end position="243"/>
    </location>
</feature>
<keyword evidence="1" id="KW-0175">Coiled coil</keyword>
<evidence type="ECO:0000256" key="2">
    <source>
        <dbReference type="SAM" id="Phobius"/>
    </source>
</evidence>
<feature type="domain" description="YhaN AAA" evidence="3">
    <location>
        <begin position="1"/>
        <end position="204"/>
    </location>
</feature>
<feature type="coiled-coil region" evidence="1">
    <location>
        <begin position="766"/>
        <end position="807"/>
    </location>
</feature>
<dbReference type="InterPro" id="IPR027417">
    <property type="entry name" value="P-loop_NTPase"/>
</dbReference>
<protein>
    <recommendedName>
        <fullName evidence="3">YhaN AAA domain-containing protein</fullName>
    </recommendedName>
</protein>
<evidence type="ECO:0000313" key="5">
    <source>
        <dbReference type="Proteomes" id="UP000050398"/>
    </source>
</evidence>
<accession>A0A0P6WYU7</accession>
<reference evidence="4 5" key="1">
    <citation type="submission" date="2015-08" db="EMBL/GenBank/DDBJ databases">
        <title>Draft Genome Sequence of Bacillus vietnamensis UCD-SED5.</title>
        <authorList>
            <person name="Lee R.D."/>
            <person name="Jospin G."/>
            <person name="Lang J.M."/>
            <person name="Coil D.A."/>
            <person name="Eisen J.A."/>
        </authorList>
    </citation>
    <scope>NUCLEOTIDE SEQUENCE [LARGE SCALE GENOMIC DNA]</scope>
    <source>
        <strain evidence="4 5">UCD-SED5</strain>
    </source>
</reference>
<comment type="caution">
    <text evidence="4">The sequence shown here is derived from an EMBL/GenBank/DDBJ whole genome shotgun (WGS) entry which is preliminary data.</text>
</comment>
<feature type="transmembrane region" description="Helical" evidence="2">
    <location>
        <begin position="493"/>
        <end position="511"/>
    </location>
</feature>
<dbReference type="PANTHER" id="PTHR41259">
    <property type="entry name" value="DOUBLE-STRAND BREAK REPAIR RAD50 ATPASE, PUTATIVE-RELATED"/>
    <property type="match status" value="1"/>
</dbReference>